<dbReference type="EMBL" id="JAOUSE010000045">
    <property type="protein sequence ID" value="MCU9595262.1"/>
    <property type="molecule type" value="Genomic_DNA"/>
</dbReference>
<dbReference type="SUPFAM" id="SSF53822">
    <property type="entry name" value="Periplasmic binding protein-like I"/>
    <property type="match status" value="1"/>
</dbReference>
<dbReference type="CDD" id="cd06323">
    <property type="entry name" value="PBP1_ribose_binding"/>
    <property type="match status" value="1"/>
</dbReference>
<dbReference type="PROSITE" id="PS51257">
    <property type="entry name" value="PROKAR_LIPOPROTEIN"/>
    <property type="match status" value="1"/>
</dbReference>
<proteinExistence type="inferred from homology"/>
<dbReference type="InterPro" id="IPR025997">
    <property type="entry name" value="SBP_2_dom"/>
</dbReference>
<dbReference type="NCBIfam" id="NF007936">
    <property type="entry name" value="PRK10653.1"/>
    <property type="match status" value="1"/>
</dbReference>
<evidence type="ECO:0000313" key="5">
    <source>
        <dbReference type="EMBL" id="MCU9595262.1"/>
    </source>
</evidence>
<gene>
    <name evidence="5" type="primary">rbsB</name>
    <name evidence="5" type="ORF">OEV82_12510</name>
</gene>
<feature type="domain" description="Periplasmic binding protein" evidence="4">
    <location>
        <begin position="37"/>
        <end position="287"/>
    </location>
</feature>
<dbReference type="RefSeq" id="WP_173658630.1">
    <property type="nucleotide sequence ID" value="NZ_JAOUSE010000045.1"/>
</dbReference>
<dbReference type="Proteomes" id="UP001208656">
    <property type="component" value="Unassembled WGS sequence"/>
</dbReference>
<evidence type="ECO:0000256" key="2">
    <source>
        <dbReference type="ARBA" id="ARBA00007639"/>
    </source>
</evidence>
<evidence type="ECO:0000313" key="6">
    <source>
        <dbReference type="Proteomes" id="UP001208656"/>
    </source>
</evidence>
<comment type="subcellular location">
    <subcellularLocation>
        <location evidence="1">Cell envelope</location>
    </subcellularLocation>
</comment>
<dbReference type="Gene3D" id="3.40.50.2300">
    <property type="match status" value="2"/>
</dbReference>
<reference evidence="5 6" key="1">
    <citation type="submission" date="2022-10" db="EMBL/GenBank/DDBJ databases">
        <title>Description of Fervidibacillus gen. nov. in the family Fervidibacillaceae fam. nov. with two species, Fervidibacillus albus sp. nov., and Fervidibacillus halotolerans sp. nov., isolated from tidal flat sediments.</title>
        <authorList>
            <person name="Kwon K.K."/>
            <person name="Yang S.-H."/>
        </authorList>
    </citation>
    <scope>NUCLEOTIDE SEQUENCE [LARGE SCALE GENOMIC DNA]</scope>
    <source>
        <strain evidence="5 6">DSM 23332</strain>
    </source>
</reference>
<dbReference type="PANTHER" id="PTHR46847:SF1">
    <property type="entry name" value="D-ALLOSE-BINDING PERIPLASMIC PROTEIN-RELATED"/>
    <property type="match status" value="1"/>
</dbReference>
<evidence type="ECO:0000259" key="4">
    <source>
        <dbReference type="Pfam" id="PF13407"/>
    </source>
</evidence>
<organism evidence="5 6">
    <name type="scientific">Pallidibacillus thermolactis</name>
    <dbReference type="NCBI Taxonomy" id="251051"/>
    <lineage>
        <taxon>Bacteria</taxon>
        <taxon>Bacillati</taxon>
        <taxon>Bacillota</taxon>
        <taxon>Bacilli</taxon>
        <taxon>Bacillales</taxon>
        <taxon>Bacillaceae</taxon>
        <taxon>Pallidibacillus</taxon>
    </lineage>
</organism>
<dbReference type="PANTHER" id="PTHR46847">
    <property type="entry name" value="D-ALLOSE-BINDING PERIPLASMIC PROTEIN-RELATED"/>
    <property type="match status" value="1"/>
</dbReference>
<dbReference type="InterPro" id="IPR028082">
    <property type="entry name" value="Peripla_BP_I"/>
</dbReference>
<name>A0ABT2WMR5_9BACI</name>
<comment type="caution">
    <text evidence="5">The sequence shown here is derived from an EMBL/GenBank/DDBJ whole genome shotgun (WGS) entry which is preliminary data.</text>
</comment>
<protein>
    <submittedName>
        <fullName evidence="5">Ribose ABC transporter substrate-binding protein RbsB</fullName>
    </submittedName>
</protein>
<accession>A0ABT2WMR5</accession>
<sequence length="302" mass="32116">MKRISTIILVLFMIFLTACSMESPFVTEKSENGKIKVGLSVSTLSNPFFVSLRDVIVEEAEAKGMEIIVVNSQDDPATEISNIEDLIQQGVDVLIINPTDSSAVSSAVQSANSANIPVITIDRSAEQGEVETLITSDNVAGGEMAAEFIYDQLGEGAKVAELEGVSGASATRERGEGFHRIADEKLDVVASQPADFDRIKGLTVMENTLQGHSDIEAVFAHNDEMALGAVEAIQAAGKDIIVVGFDGIEDAIDAVEAGDLTATIAQRPDLMGKEAIKAAEKILNGEELEDIIKVPLDLVTKK</sequence>
<evidence type="ECO:0000256" key="3">
    <source>
        <dbReference type="ARBA" id="ARBA00022729"/>
    </source>
</evidence>
<keyword evidence="3" id="KW-0732">Signal</keyword>
<comment type="similarity">
    <text evidence="2">Belongs to the bacterial solute-binding protein 2 family.</text>
</comment>
<evidence type="ECO:0000256" key="1">
    <source>
        <dbReference type="ARBA" id="ARBA00004196"/>
    </source>
</evidence>
<keyword evidence="6" id="KW-1185">Reference proteome</keyword>
<dbReference type="Pfam" id="PF13407">
    <property type="entry name" value="Peripla_BP_4"/>
    <property type="match status" value="1"/>
</dbReference>